<proteinExistence type="predicted"/>
<comment type="caution">
    <text evidence="1">The sequence shown here is derived from an EMBL/GenBank/DDBJ whole genome shotgun (WGS) entry which is preliminary data.</text>
</comment>
<sequence length="145" mass="16127">MGNSKVGYMSCLPKLGTQKWALSWLQKEQMPGTETKRSVYLRAIPVSVTKTDTEALRSLRRTEVKCSVYLRALPVSVTKTDTEALRSLRPTEVKCSVYLRALPVYVTMTDTEALSTQGVNQNIVGVYTFGALAWHWPSAAKGRQA</sequence>
<organism evidence="1 2">
    <name type="scientific">Phaeodactylibacter luteus</name>
    <dbReference type="NCBI Taxonomy" id="1564516"/>
    <lineage>
        <taxon>Bacteria</taxon>
        <taxon>Pseudomonadati</taxon>
        <taxon>Bacteroidota</taxon>
        <taxon>Saprospiria</taxon>
        <taxon>Saprospirales</taxon>
        <taxon>Haliscomenobacteraceae</taxon>
        <taxon>Phaeodactylibacter</taxon>
    </lineage>
</organism>
<dbReference type="EMBL" id="VOOR01000002">
    <property type="protein sequence ID" value="TXB69511.1"/>
    <property type="molecule type" value="Genomic_DNA"/>
</dbReference>
<gene>
    <name evidence="1" type="ORF">FRY97_01495</name>
</gene>
<protein>
    <submittedName>
        <fullName evidence="1">Uncharacterized protein</fullName>
    </submittedName>
</protein>
<reference evidence="1 2" key="1">
    <citation type="submission" date="2019-08" db="EMBL/GenBank/DDBJ databases">
        <title>Genome of Phaeodactylibacter luteus.</title>
        <authorList>
            <person name="Bowman J.P."/>
        </authorList>
    </citation>
    <scope>NUCLEOTIDE SEQUENCE [LARGE SCALE GENOMIC DNA]</scope>
    <source>
        <strain evidence="1 2">KCTC 42180</strain>
    </source>
</reference>
<evidence type="ECO:0000313" key="2">
    <source>
        <dbReference type="Proteomes" id="UP000321580"/>
    </source>
</evidence>
<dbReference type="AlphaFoldDB" id="A0A5C6S672"/>
<name>A0A5C6S672_9BACT</name>
<keyword evidence="2" id="KW-1185">Reference proteome</keyword>
<evidence type="ECO:0000313" key="1">
    <source>
        <dbReference type="EMBL" id="TXB69511.1"/>
    </source>
</evidence>
<dbReference type="RefSeq" id="WP_147165643.1">
    <property type="nucleotide sequence ID" value="NZ_VOOR01000002.1"/>
</dbReference>
<accession>A0A5C6S672</accession>
<dbReference type="Proteomes" id="UP000321580">
    <property type="component" value="Unassembled WGS sequence"/>
</dbReference>